<dbReference type="SMART" id="SM00382">
    <property type="entry name" value="AAA"/>
    <property type="match status" value="1"/>
</dbReference>
<evidence type="ECO:0000313" key="5">
    <source>
        <dbReference type="EMBL" id="OAA86291.1"/>
    </source>
</evidence>
<evidence type="ECO:0000313" key="7">
    <source>
        <dbReference type="Proteomes" id="UP000077384"/>
    </source>
</evidence>
<accession>A0A170NG40</accession>
<evidence type="ECO:0000256" key="3">
    <source>
        <dbReference type="ARBA" id="ARBA00022840"/>
    </source>
</evidence>
<dbReference type="InterPro" id="IPR003439">
    <property type="entry name" value="ABC_transporter-like_ATP-bd"/>
</dbReference>
<dbReference type="Proteomes" id="UP000093694">
    <property type="component" value="Unassembled WGS sequence"/>
</dbReference>
<dbReference type="EC" id="3.6.3.-" evidence="5"/>
<keyword evidence="3 5" id="KW-0067">ATP-binding</keyword>
<dbReference type="FunFam" id="3.40.50.300:FF:000032">
    <property type="entry name" value="Export ABC transporter ATP-binding protein"/>
    <property type="match status" value="1"/>
</dbReference>
<keyword evidence="8" id="KW-1185">Reference proteome</keyword>
<dbReference type="PATRIC" id="fig|1705578.3.peg.3154"/>
<evidence type="ECO:0000256" key="2">
    <source>
        <dbReference type="ARBA" id="ARBA00022741"/>
    </source>
</evidence>
<dbReference type="PROSITE" id="PS00211">
    <property type="entry name" value="ABC_TRANSPORTER_1"/>
    <property type="match status" value="1"/>
</dbReference>
<dbReference type="EMBL" id="LROR01000063">
    <property type="protein sequence ID" value="OBR92018.1"/>
    <property type="molecule type" value="Genomic_DNA"/>
</dbReference>
<keyword evidence="1" id="KW-0813">Transport</keyword>
<dbReference type="GO" id="GO:0005886">
    <property type="term" value="C:plasma membrane"/>
    <property type="evidence" value="ECO:0007669"/>
    <property type="project" value="TreeGrafter"/>
</dbReference>
<dbReference type="GO" id="GO:0022857">
    <property type="term" value="F:transmembrane transporter activity"/>
    <property type="evidence" value="ECO:0007669"/>
    <property type="project" value="TreeGrafter"/>
</dbReference>
<evidence type="ECO:0000313" key="8">
    <source>
        <dbReference type="Proteomes" id="UP000093694"/>
    </source>
</evidence>
<keyword evidence="2" id="KW-0547">Nucleotide-binding</keyword>
<sequence length="235" mass="25963">MIIKLENLVKIYDTGAVKLKALKEINLEIEKTEYVAIMGASGSGKSTLMNVLGCLDKLTDGKYYLDGVDISSLDDNSLADIRNKKIGFVFQAFNLLPKLTAIANVELPMMYAGVSKKEREKKAKWALDRVGLSHRLHHKPNEMSGGQKQRVAIARALVNDPSIILADEPTGNLDSISSEEIMEIFQQLNDEGVTIVMVTHEPDIAMHTKRTIVFKDGAIISDNPVERRTIVGGKK</sequence>
<dbReference type="InterPro" id="IPR017911">
    <property type="entry name" value="MacB-like_ATP-bd"/>
</dbReference>
<evidence type="ECO:0000256" key="1">
    <source>
        <dbReference type="ARBA" id="ARBA00022448"/>
    </source>
</evidence>
<proteinExistence type="predicted"/>
<dbReference type="SUPFAM" id="SSF52540">
    <property type="entry name" value="P-loop containing nucleoside triphosphate hydrolases"/>
    <property type="match status" value="1"/>
</dbReference>
<organism evidence="5 7">
    <name type="scientific">Clostridium coskatii</name>
    <dbReference type="NCBI Taxonomy" id="1705578"/>
    <lineage>
        <taxon>Bacteria</taxon>
        <taxon>Bacillati</taxon>
        <taxon>Bacillota</taxon>
        <taxon>Clostridia</taxon>
        <taxon>Eubacteriales</taxon>
        <taxon>Clostridiaceae</taxon>
        <taxon>Clostridium</taxon>
    </lineage>
</organism>
<name>A0A170NG40_9CLOT</name>
<evidence type="ECO:0000259" key="4">
    <source>
        <dbReference type="PROSITE" id="PS50893"/>
    </source>
</evidence>
<dbReference type="CDD" id="cd03255">
    <property type="entry name" value="ABC_MJ0796_LolCDE_FtsE"/>
    <property type="match status" value="1"/>
</dbReference>
<dbReference type="EMBL" id="LITQ01000045">
    <property type="protein sequence ID" value="OAA86291.1"/>
    <property type="molecule type" value="Genomic_DNA"/>
</dbReference>
<dbReference type="RefSeq" id="WP_023163443.1">
    <property type="nucleotide sequence ID" value="NZ_LITQ01000045.1"/>
</dbReference>
<dbReference type="Gene3D" id="3.40.50.300">
    <property type="entry name" value="P-loop containing nucleotide triphosphate hydrolases"/>
    <property type="match status" value="1"/>
</dbReference>
<dbReference type="PANTHER" id="PTHR24220">
    <property type="entry name" value="IMPORT ATP-BINDING PROTEIN"/>
    <property type="match status" value="1"/>
</dbReference>
<dbReference type="GO" id="GO:0016887">
    <property type="term" value="F:ATP hydrolysis activity"/>
    <property type="evidence" value="ECO:0007669"/>
    <property type="project" value="InterPro"/>
</dbReference>
<dbReference type="Proteomes" id="UP000077384">
    <property type="component" value="Unassembled WGS sequence"/>
</dbReference>
<keyword evidence="5" id="KW-0378">Hydrolase</keyword>
<dbReference type="InterPro" id="IPR017871">
    <property type="entry name" value="ABC_transporter-like_CS"/>
</dbReference>
<reference evidence="6 8" key="2">
    <citation type="journal article" date="2016" name="Front. Microbiol.">
        <title>Industrial Acetogenic Biocatalysts: A Comparative Metabolic and Genomic Analysis.</title>
        <authorList>
            <person name="Bengelsdorf F."/>
            <person name="Poehlein A."/>
            <person name="Sonja S."/>
            <person name="Erz C."/>
            <person name="Hummel T."/>
            <person name="Hoffmeister S."/>
            <person name="Daniel R."/>
            <person name="Durre P."/>
        </authorList>
    </citation>
    <scope>NUCLEOTIDE SEQUENCE [LARGE SCALE GENOMIC DNA]</scope>
    <source>
        <strain evidence="6 8">PTA-10522</strain>
    </source>
</reference>
<feature type="domain" description="ABC transporter" evidence="4">
    <location>
        <begin position="3"/>
        <end position="233"/>
    </location>
</feature>
<comment type="caution">
    <text evidence="5">The sequence shown here is derived from an EMBL/GenBank/DDBJ whole genome shotgun (WGS) entry which is preliminary data.</text>
</comment>
<dbReference type="InterPro" id="IPR015854">
    <property type="entry name" value="ABC_transpr_LolD-like"/>
</dbReference>
<dbReference type="InterPro" id="IPR003593">
    <property type="entry name" value="AAA+_ATPase"/>
</dbReference>
<dbReference type="AlphaFoldDB" id="A0A170NG40"/>
<dbReference type="GO" id="GO:0098796">
    <property type="term" value="C:membrane protein complex"/>
    <property type="evidence" value="ECO:0007669"/>
    <property type="project" value="UniProtKB-ARBA"/>
</dbReference>
<dbReference type="GO" id="GO:0005524">
    <property type="term" value="F:ATP binding"/>
    <property type="evidence" value="ECO:0007669"/>
    <property type="project" value="UniProtKB-KW"/>
</dbReference>
<dbReference type="PANTHER" id="PTHR24220:SF86">
    <property type="entry name" value="ABC TRANSPORTER ABCH.1"/>
    <property type="match status" value="1"/>
</dbReference>
<evidence type="ECO:0000313" key="6">
    <source>
        <dbReference type="EMBL" id="OBR92018.1"/>
    </source>
</evidence>
<gene>
    <name evidence="5" type="primary">macB_2</name>
    <name evidence="6" type="synonym">macB_4</name>
    <name evidence="6" type="ORF">CLCOS_32210</name>
    <name evidence="5" type="ORF">WX73_03095</name>
</gene>
<dbReference type="PROSITE" id="PS50893">
    <property type="entry name" value="ABC_TRANSPORTER_2"/>
    <property type="match status" value="1"/>
</dbReference>
<dbReference type="InterPro" id="IPR027417">
    <property type="entry name" value="P-loop_NTPase"/>
</dbReference>
<reference evidence="5 7" key="1">
    <citation type="journal article" date="2015" name="Biotechnol. Bioeng.">
        <title>Genome sequence and phenotypic characterization of Caulobacter segnis.</title>
        <authorList>
            <person name="Patel S."/>
            <person name="Fletcher B."/>
            <person name="Scott D.C."/>
            <person name="Ely B."/>
        </authorList>
    </citation>
    <scope>NUCLEOTIDE SEQUENCE [LARGE SCALE GENOMIC DNA]</scope>
    <source>
        <strain evidence="5 7">PS02</strain>
    </source>
</reference>
<protein>
    <submittedName>
        <fullName evidence="5">Macrolide export ATP-binding/permease protein MacB</fullName>
        <ecNumber evidence="5">3.6.3.-</ecNumber>
    </submittedName>
</protein>
<dbReference type="Pfam" id="PF00005">
    <property type="entry name" value="ABC_tran"/>
    <property type="match status" value="1"/>
</dbReference>